<evidence type="ECO:0000256" key="1">
    <source>
        <dbReference type="ARBA" id="ARBA00022490"/>
    </source>
</evidence>
<evidence type="ECO:0000256" key="3">
    <source>
        <dbReference type="ARBA" id="ARBA00022722"/>
    </source>
</evidence>
<keyword evidence="1 6" id="KW-0963">Cytoplasm</keyword>
<dbReference type="EMBL" id="DVAD01000004">
    <property type="protein sequence ID" value="HIJ99329.1"/>
    <property type="molecule type" value="Genomic_DNA"/>
</dbReference>
<evidence type="ECO:0000313" key="7">
    <source>
        <dbReference type="EMBL" id="HIJ99329.1"/>
    </source>
</evidence>
<gene>
    <name evidence="6" type="primary">rnp3</name>
    <name evidence="7" type="ORF">H1011_00710</name>
</gene>
<dbReference type="AlphaFoldDB" id="A0A832X4Y5"/>
<comment type="subunit">
    <text evidence="6">Consists of a catalytic RNA component and at least 4-5 protein subunits.</text>
</comment>
<protein>
    <recommendedName>
        <fullName evidence="6">Ribonuclease P protein component 3</fullName>
        <shortName evidence="6">RNase P component 3</shortName>
        <ecNumber evidence="6">3.1.26.5</ecNumber>
    </recommendedName>
    <alternativeName>
        <fullName evidence="6">Rpp30</fullName>
    </alternativeName>
</protein>
<keyword evidence="8" id="KW-1185">Reference proteome</keyword>
<keyword evidence="2 6" id="KW-0819">tRNA processing</keyword>
<comment type="subcellular location">
    <subcellularLocation>
        <location evidence="6">Cytoplasm</location>
    </subcellularLocation>
</comment>
<dbReference type="GO" id="GO:0004526">
    <property type="term" value="F:ribonuclease P activity"/>
    <property type="evidence" value="ECO:0007669"/>
    <property type="project" value="UniProtKB-UniRule"/>
</dbReference>
<keyword evidence="3 6" id="KW-0540">Nuclease</keyword>
<evidence type="ECO:0000256" key="6">
    <source>
        <dbReference type="HAMAP-Rule" id="MF_00756"/>
    </source>
</evidence>
<dbReference type="InterPro" id="IPR016195">
    <property type="entry name" value="Pol/histidinol_Pase-like"/>
</dbReference>
<sequence>MYDLHNSVILKEGFPDFESFGIRGVGILFRNSFKKEHYETAKESAKNSGLDIFSVLEVNADKSGDVKIALKNREFVDILMINAKSPRAMRAATESSLVDVISHAFIDQSSAALASKNSVALEINLADILELTGIKRSLLFSKIKFNLLLARKYKLDIVMTTGASSMYGLRQPRQMMALAEVLGMSNAEAKRAVMEFPKELVEKNRRKHSGVTVKEGITKNG</sequence>
<evidence type="ECO:0000313" key="8">
    <source>
        <dbReference type="Proteomes" id="UP000604391"/>
    </source>
</evidence>
<reference evidence="7 8" key="1">
    <citation type="journal article" name="Nat. Commun.">
        <title>Undinarchaeota illuminate DPANN phylogeny and the impact of gene transfer on archaeal evolution.</title>
        <authorList>
            <person name="Dombrowski N."/>
            <person name="Williams T.A."/>
            <person name="Sun J."/>
            <person name="Woodcroft B.J."/>
            <person name="Lee J.H."/>
            <person name="Minh B.Q."/>
            <person name="Rinke C."/>
            <person name="Spang A."/>
        </authorList>
    </citation>
    <scope>NUCLEOTIDE SEQUENCE [LARGE SCALE GENOMIC DNA]</scope>
    <source>
        <strain evidence="7">MAG_bin17</strain>
    </source>
</reference>
<comment type="caution">
    <text evidence="7">The sequence shown here is derived from an EMBL/GenBank/DDBJ whole genome shotgun (WGS) entry which is preliminary data.</text>
</comment>
<dbReference type="HAMAP" id="MF_00756">
    <property type="entry name" value="RNase_P_3"/>
    <property type="match status" value="1"/>
</dbReference>
<dbReference type="GO" id="GO:0030677">
    <property type="term" value="C:ribonuclease P complex"/>
    <property type="evidence" value="ECO:0007669"/>
    <property type="project" value="UniProtKB-UniRule"/>
</dbReference>
<evidence type="ECO:0000256" key="2">
    <source>
        <dbReference type="ARBA" id="ARBA00022694"/>
    </source>
</evidence>
<comment type="function">
    <text evidence="6">Part of ribonuclease P, a protein complex that generates mature tRNA molecules by cleaving their 5'-ends.</text>
</comment>
<comment type="catalytic activity">
    <reaction evidence="6">
        <text>Endonucleolytic cleavage of RNA, removing 5'-extranucleotides from tRNA precursor.</text>
        <dbReference type="EC" id="3.1.26.5"/>
    </reaction>
</comment>
<keyword evidence="5 6" id="KW-0378">Hydrolase</keyword>
<dbReference type="InterPro" id="IPR002738">
    <property type="entry name" value="RNase_P_p30"/>
</dbReference>
<dbReference type="Gene3D" id="3.20.20.140">
    <property type="entry name" value="Metal-dependent hydrolases"/>
    <property type="match status" value="1"/>
</dbReference>
<dbReference type="EC" id="3.1.26.5" evidence="6"/>
<accession>A0A832X4Y5</accession>
<dbReference type="GO" id="GO:0001682">
    <property type="term" value="P:tRNA 5'-leader removal"/>
    <property type="evidence" value="ECO:0007669"/>
    <property type="project" value="UniProtKB-UniRule"/>
</dbReference>
<name>A0A832X4Y5_9ARCH</name>
<dbReference type="GO" id="GO:0005737">
    <property type="term" value="C:cytoplasm"/>
    <property type="evidence" value="ECO:0007669"/>
    <property type="project" value="UniProtKB-SubCell"/>
</dbReference>
<comment type="similarity">
    <text evidence="6">Belongs to the eukaryotic/archaeal RNase P protein component 3 family.</text>
</comment>
<dbReference type="SUPFAM" id="SSF89550">
    <property type="entry name" value="PHP domain-like"/>
    <property type="match status" value="1"/>
</dbReference>
<evidence type="ECO:0000256" key="4">
    <source>
        <dbReference type="ARBA" id="ARBA00022759"/>
    </source>
</evidence>
<dbReference type="InterPro" id="IPR023539">
    <property type="entry name" value="RNase_P_comp-3_arc"/>
</dbReference>
<keyword evidence="4 6" id="KW-0255">Endonuclease</keyword>
<organism evidence="7 8">
    <name type="scientific">Candidatus Undinarchaeum marinum</name>
    <dbReference type="NCBI Taxonomy" id="2756141"/>
    <lineage>
        <taxon>Archaea</taxon>
        <taxon>Candidatus Undinarchaeota</taxon>
        <taxon>Candidatus Undinarchaeia</taxon>
        <taxon>Candidatus Undinarchaeales</taxon>
        <taxon>Candidatus Undinarchaeaceae</taxon>
        <taxon>Candidatus Undinarchaeum</taxon>
    </lineage>
</organism>
<dbReference type="Proteomes" id="UP000604391">
    <property type="component" value="Unassembled WGS sequence"/>
</dbReference>
<proteinExistence type="inferred from homology"/>
<dbReference type="Pfam" id="PF01876">
    <property type="entry name" value="RNase_P_p30"/>
    <property type="match status" value="1"/>
</dbReference>
<evidence type="ECO:0000256" key="5">
    <source>
        <dbReference type="ARBA" id="ARBA00022801"/>
    </source>
</evidence>